<gene>
    <name evidence="4" type="ORF">GOZ88_07945</name>
    <name evidence="3" type="ORF">GOZ90_11900</name>
</gene>
<feature type="chain" id="PRO_5013474636" description="Antifreeze protein" evidence="2">
    <location>
        <begin position="29"/>
        <end position="148"/>
    </location>
</feature>
<dbReference type="Proteomes" id="UP000440716">
    <property type="component" value="Unassembled WGS sequence"/>
</dbReference>
<evidence type="ECO:0000313" key="4">
    <source>
        <dbReference type="EMBL" id="MVA56042.1"/>
    </source>
</evidence>
<organism evidence="3 6">
    <name type="scientific">Agrobacterium vitis</name>
    <name type="common">Rhizobium vitis</name>
    <dbReference type="NCBI Taxonomy" id="373"/>
    <lineage>
        <taxon>Bacteria</taxon>
        <taxon>Pseudomonadati</taxon>
        <taxon>Pseudomonadota</taxon>
        <taxon>Alphaproteobacteria</taxon>
        <taxon>Hyphomicrobiales</taxon>
        <taxon>Rhizobiaceae</taxon>
        <taxon>Rhizobium/Agrobacterium group</taxon>
        <taxon>Agrobacterium</taxon>
    </lineage>
</organism>
<dbReference type="EMBL" id="WPHU01000003">
    <property type="protein sequence ID" value="MVA56042.1"/>
    <property type="molecule type" value="Genomic_DNA"/>
</dbReference>
<comment type="caution">
    <text evidence="3">The sequence shown here is derived from an EMBL/GenBank/DDBJ whole genome shotgun (WGS) entry which is preliminary data.</text>
</comment>
<evidence type="ECO:0000313" key="6">
    <source>
        <dbReference type="Proteomes" id="UP000477951"/>
    </source>
</evidence>
<name>A0A120D9A6_AGRVI</name>
<evidence type="ECO:0000313" key="5">
    <source>
        <dbReference type="Proteomes" id="UP000440716"/>
    </source>
</evidence>
<evidence type="ECO:0000313" key="3">
    <source>
        <dbReference type="EMBL" id="MUZ73385.1"/>
    </source>
</evidence>
<dbReference type="GeneID" id="60685174"/>
<reference evidence="5 6" key="1">
    <citation type="submission" date="2019-12" db="EMBL/GenBank/DDBJ databases">
        <title>Whole-genome sequencing of Allorhizobium vitis.</title>
        <authorList>
            <person name="Gan H.M."/>
            <person name="Szegedi E."/>
            <person name="Burr T."/>
            <person name="Savka M.A."/>
        </authorList>
    </citation>
    <scope>NUCLEOTIDE SEQUENCE [LARGE SCALE GENOMIC DNA]</scope>
    <source>
        <strain evidence="4 5">CG415</strain>
        <strain evidence="3 6">CG516</strain>
    </source>
</reference>
<dbReference type="Proteomes" id="UP000477951">
    <property type="component" value="Unassembled WGS sequence"/>
</dbReference>
<dbReference type="EMBL" id="WPHR01000007">
    <property type="protein sequence ID" value="MUZ73385.1"/>
    <property type="molecule type" value="Genomic_DNA"/>
</dbReference>
<evidence type="ECO:0008006" key="7">
    <source>
        <dbReference type="Google" id="ProtNLM"/>
    </source>
</evidence>
<feature type="signal peptide" evidence="2">
    <location>
        <begin position="1"/>
        <end position="28"/>
    </location>
</feature>
<dbReference type="OrthoDB" id="8453806at2"/>
<evidence type="ECO:0000256" key="1">
    <source>
        <dbReference type="SAM" id="MobiDB-lite"/>
    </source>
</evidence>
<feature type="compositionally biased region" description="Pro residues" evidence="1">
    <location>
        <begin position="57"/>
        <end position="82"/>
    </location>
</feature>
<evidence type="ECO:0000256" key="2">
    <source>
        <dbReference type="SAM" id="SignalP"/>
    </source>
</evidence>
<feature type="compositionally biased region" description="Basic and acidic residues" evidence="1">
    <location>
        <begin position="103"/>
        <end position="114"/>
    </location>
</feature>
<dbReference type="RefSeq" id="WP_060719781.1">
    <property type="nucleotide sequence ID" value="NZ_AP023268.1"/>
</dbReference>
<feature type="region of interest" description="Disordered" evidence="1">
    <location>
        <begin position="47"/>
        <end position="114"/>
    </location>
</feature>
<keyword evidence="2" id="KW-0732">Signal</keyword>
<protein>
    <recommendedName>
        <fullName evidence="7">Antifreeze protein</fullName>
    </recommendedName>
</protein>
<sequence>MRSIFAKTALAGLALIGAVVATVGPAAAQPDVRLGVYIGGDAPQLVQAWGDDDYRRPPPPPPPWGGPPPPPPPWGGPPPPPPRRWDGPDPRYGGVCSPGDAIRQARRDGLRRPNIERVTPRRVIVGGIRYGEYDRVVLANRPGCPFAN</sequence>
<dbReference type="AlphaFoldDB" id="A0A120D9A6"/>
<accession>A0A120D9A6</accession>
<proteinExistence type="predicted"/>